<dbReference type="AlphaFoldDB" id="A0A9D4JPP1"/>
<evidence type="ECO:0000259" key="7">
    <source>
        <dbReference type="PROSITE" id="PS50135"/>
    </source>
</evidence>
<feature type="domain" description="ZZ-type" evidence="7">
    <location>
        <begin position="189"/>
        <end position="243"/>
    </location>
</feature>
<evidence type="ECO:0000256" key="1">
    <source>
        <dbReference type="ARBA" id="ARBA00022723"/>
    </source>
</evidence>
<reference evidence="9" key="1">
    <citation type="journal article" date="2019" name="bioRxiv">
        <title>The Genome of the Zebra Mussel, Dreissena polymorpha: A Resource for Invasive Species Research.</title>
        <authorList>
            <person name="McCartney M.A."/>
            <person name="Auch B."/>
            <person name="Kono T."/>
            <person name="Mallez S."/>
            <person name="Zhang Y."/>
            <person name="Obille A."/>
            <person name="Becker A."/>
            <person name="Abrahante J.E."/>
            <person name="Garbe J."/>
            <person name="Badalamenti J.P."/>
            <person name="Herman A."/>
            <person name="Mangelson H."/>
            <person name="Liachko I."/>
            <person name="Sullivan S."/>
            <person name="Sone E.D."/>
            <person name="Koren S."/>
            <person name="Silverstein K.A.T."/>
            <person name="Beckman K.B."/>
            <person name="Gohl D.M."/>
        </authorList>
    </citation>
    <scope>NUCLEOTIDE SEQUENCE</scope>
    <source>
        <strain evidence="9">Duluth1</strain>
        <tissue evidence="9">Whole animal</tissue>
    </source>
</reference>
<dbReference type="OrthoDB" id="408612at2759"/>
<keyword evidence="2 4" id="KW-0863">Zinc-finger</keyword>
<dbReference type="EC" id="2.4.2.-" evidence="5"/>
<dbReference type="Pfam" id="PF00644">
    <property type="entry name" value="PARP"/>
    <property type="match status" value="1"/>
</dbReference>
<dbReference type="PROSITE" id="PS50135">
    <property type="entry name" value="ZF_ZZ_2"/>
    <property type="match status" value="1"/>
</dbReference>
<dbReference type="SUPFAM" id="SSF57850">
    <property type="entry name" value="RING/U-box"/>
    <property type="match status" value="1"/>
</dbReference>
<dbReference type="PANTHER" id="PTHR45740:SF2">
    <property type="entry name" value="POLY [ADP-RIBOSE] POLYMERASE"/>
    <property type="match status" value="1"/>
</dbReference>
<evidence type="ECO:0000256" key="3">
    <source>
        <dbReference type="ARBA" id="ARBA00022833"/>
    </source>
</evidence>
<dbReference type="GO" id="GO:1990404">
    <property type="term" value="F:NAD+-protein mono-ADP-ribosyltransferase activity"/>
    <property type="evidence" value="ECO:0007669"/>
    <property type="project" value="TreeGrafter"/>
</dbReference>
<keyword evidence="5" id="KW-0520">NAD</keyword>
<feature type="domain" description="PARP catalytic" evidence="8">
    <location>
        <begin position="258"/>
        <end position="396"/>
    </location>
</feature>
<dbReference type="InterPro" id="IPR012317">
    <property type="entry name" value="Poly(ADP-ribose)pol_cat_dom"/>
</dbReference>
<reference evidence="9" key="2">
    <citation type="submission" date="2020-11" db="EMBL/GenBank/DDBJ databases">
        <authorList>
            <person name="McCartney M.A."/>
            <person name="Auch B."/>
            <person name="Kono T."/>
            <person name="Mallez S."/>
            <person name="Becker A."/>
            <person name="Gohl D.M."/>
            <person name="Silverstein K.A.T."/>
            <person name="Koren S."/>
            <person name="Bechman K.B."/>
            <person name="Herman A."/>
            <person name="Abrahante J.E."/>
            <person name="Garbe J."/>
        </authorList>
    </citation>
    <scope>NUCLEOTIDE SEQUENCE</scope>
    <source>
        <strain evidence="9">Duluth1</strain>
        <tissue evidence="9">Whole animal</tissue>
    </source>
</reference>
<dbReference type="GO" id="GO:0008270">
    <property type="term" value="F:zinc ion binding"/>
    <property type="evidence" value="ECO:0007669"/>
    <property type="project" value="UniProtKB-KW"/>
</dbReference>
<dbReference type="Proteomes" id="UP000828390">
    <property type="component" value="Unassembled WGS sequence"/>
</dbReference>
<dbReference type="Pfam" id="PF00569">
    <property type="entry name" value="ZZ"/>
    <property type="match status" value="1"/>
</dbReference>
<sequence>MDDSNTIIPIPEESVQELTAHTFRGKQDTQSVSGSDVIIPNTMTKVVEMKARTNREEQATDSFRKEGSKTVIFNKEAGLQELTEATISGDPDLESFVIYSRSTILSTPEAGVQALPTQTKIAEKDITSGIKDTLMAQADKGKHVIKSAIVDGTNAIKEGILDKVVVLKRGIRDLKTKFDKDSQRSGIVQDDDRCHVCTVSPILGTRWKCRACPNYNMCSLCFNDYRRTHDMAHSFTEIKTPGSISTKGRKKEHEVQGSPSDLTEMTRDEHVKTVYLEHSSEEFITVMSKFNHTLDKNIVSIRSVQNKFLWEFYFVKREQMEKMNRKFGANEKILFHGTKPEIIHNACAHNLDKRMAGTNVGAILGNGTYFASAANMSDAYTRPDPTTGYSIDLVEL</sequence>
<keyword evidence="10" id="KW-1185">Reference proteome</keyword>
<feature type="region of interest" description="Disordered" evidence="6">
    <location>
        <begin position="240"/>
        <end position="260"/>
    </location>
</feature>
<dbReference type="GO" id="GO:0005634">
    <property type="term" value="C:nucleus"/>
    <property type="evidence" value="ECO:0007669"/>
    <property type="project" value="TreeGrafter"/>
</dbReference>
<dbReference type="Gene3D" id="3.90.228.10">
    <property type="match status" value="1"/>
</dbReference>
<dbReference type="GO" id="GO:0003950">
    <property type="term" value="F:NAD+ poly-ADP-ribosyltransferase activity"/>
    <property type="evidence" value="ECO:0007669"/>
    <property type="project" value="UniProtKB-UniRule"/>
</dbReference>
<dbReference type="InterPro" id="IPR000433">
    <property type="entry name" value="Znf_ZZ"/>
</dbReference>
<evidence type="ECO:0000256" key="6">
    <source>
        <dbReference type="SAM" id="MobiDB-lite"/>
    </source>
</evidence>
<dbReference type="PROSITE" id="PS01357">
    <property type="entry name" value="ZF_ZZ_1"/>
    <property type="match status" value="1"/>
</dbReference>
<evidence type="ECO:0000313" key="9">
    <source>
        <dbReference type="EMBL" id="KAH3815317.1"/>
    </source>
</evidence>
<evidence type="ECO:0000256" key="4">
    <source>
        <dbReference type="PROSITE-ProRule" id="PRU00228"/>
    </source>
</evidence>
<keyword evidence="5" id="KW-0808">Transferase</keyword>
<evidence type="ECO:0000313" key="10">
    <source>
        <dbReference type="Proteomes" id="UP000828390"/>
    </source>
</evidence>
<dbReference type="InterPro" id="IPR043145">
    <property type="entry name" value="Znf_ZZ_sf"/>
</dbReference>
<comment type="caution">
    <text evidence="9">The sequence shown here is derived from an EMBL/GenBank/DDBJ whole genome shotgun (WGS) entry which is preliminary data.</text>
</comment>
<gene>
    <name evidence="9" type="ORF">DPMN_143839</name>
</gene>
<name>A0A9D4JPP1_DREPO</name>
<evidence type="ECO:0000259" key="8">
    <source>
        <dbReference type="PROSITE" id="PS51059"/>
    </source>
</evidence>
<proteinExistence type="predicted"/>
<keyword evidence="5" id="KW-0328">Glycosyltransferase</keyword>
<dbReference type="EMBL" id="JAIWYP010000006">
    <property type="protein sequence ID" value="KAH3815317.1"/>
    <property type="molecule type" value="Genomic_DNA"/>
</dbReference>
<evidence type="ECO:0000256" key="2">
    <source>
        <dbReference type="ARBA" id="ARBA00022771"/>
    </source>
</evidence>
<evidence type="ECO:0000256" key="5">
    <source>
        <dbReference type="RuleBase" id="RU362114"/>
    </source>
</evidence>
<dbReference type="CDD" id="cd02249">
    <property type="entry name" value="ZZ"/>
    <property type="match status" value="1"/>
</dbReference>
<dbReference type="SUPFAM" id="SSF56399">
    <property type="entry name" value="ADP-ribosylation"/>
    <property type="match status" value="1"/>
</dbReference>
<dbReference type="Gene3D" id="3.30.60.90">
    <property type="match status" value="1"/>
</dbReference>
<dbReference type="InterPro" id="IPR051712">
    <property type="entry name" value="ARTD-AVP"/>
</dbReference>
<dbReference type="PROSITE" id="PS51059">
    <property type="entry name" value="PARP_CATALYTIC"/>
    <property type="match status" value="1"/>
</dbReference>
<keyword evidence="3" id="KW-0862">Zinc</keyword>
<protein>
    <recommendedName>
        <fullName evidence="5">Poly [ADP-ribose] polymerase</fullName>
        <shortName evidence="5">PARP</shortName>
        <ecNumber evidence="5">2.4.2.-</ecNumber>
    </recommendedName>
</protein>
<dbReference type="SMART" id="SM00291">
    <property type="entry name" value="ZnF_ZZ"/>
    <property type="match status" value="1"/>
</dbReference>
<organism evidence="9 10">
    <name type="scientific">Dreissena polymorpha</name>
    <name type="common">Zebra mussel</name>
    <name type="synonym">Mytilus polymorpha</name>
    <dbReference type="NCBI Taxonomy" id="45954"/>
    <lineage>
        <taxon>Eukaryota</taxon>
        <taxon>Metazoa</taxon>
        <taxon>Spiralia</taxon>
        <taxon>Lophotrochozoa</taxon>
        <taxon>Mollusca</taxon>
        <taxon>Bivalvia</taxon>
        <taxon>Autobranchia</taxon>
        <taxon>Heteroconchia</taxon>
        <taxon>Euheterodonta</taxon>
        <taxon>Imparidentia</taxon>
        <taxon>Neoheterodontei</taxon>
        <taxon>Myida</taxon>
        <taxon>Dreissenoidea</taxon>
        <taxon>Dreissenidae</taxon>
        <taxon>Dreissena</taxon>
    </lineage>
</organism>
<keyword evidence="1" id="KW-0479">Metal-binding</keyword>
<accession>A0A9D4JPP1</accession>
<dbReference type="PANTHER" id="PTHR45740">
    <property type="entry name" value="POLY [ADP-RIBOSE] POLYMERASE"/>
    <property type="match status" value="1"/>
</dbReference>